<dbReference type="NCBIfam" id="TIGR01087">
    <property type="entry name" value="murD"/>
    <property type="match status" value="1"/>
</dbReference>
<keyword evidence="5 7" id="KW-0547">Nucleotide-binding</keyword>
<dbReference type="InterPro" id="IPR036565">
    <property type="entry name" value="Mur-like_cat_sf"/>
</dbReference>
<evidence type="ECO:0000259" key="10">
    <source>
        <dbReference type="Pfam" id="PF08245"/>
    </source>
</evidence>
<dbReference type="HAMAP" id="MF_00639">
    <property type="entry name" value="MurD"/>
    <property type="match status" value="1"/>
</dbReference>
<evidence type="ECO:0000256" key="5">
    <source>
        <dbReference type="ARBA" id="ARBA00022741"/>
    </source>
</evidence>
<protein>
    <recommendedName>
        <fullName evidence="7 8">UDP-N-acetylmuramoylalanine--D-glutamate ligase</fullName>
        <ecNumber evidence="7 8">6.3.2.9</ecNumber>
    </recommendedName>
    <alternativeName>
        <fullName evidence="7">D-glutamic acid-adding enzyme</fullName>
    </alternativeName>
    <alternativeName>
        <fullName evidence="7">UDP-N-acetylmuramoyl-L-alanyl-D-glutamate synthetase</fullName>
    </alternativeName>
</protein>
<dbReference type="Gene3D" id="3.90.190.20">
    <property type="entry name" value="Mur ligase, C-terminal domain"/>
    <property type="match status" value="1"/>
</dbReference>
<keyword evidence="6 7" id="KW-0067">ATP-binding</keyword>
<comment type="function">
    <text evidence="7 8">Cell wall formation. Catalyzes the addition of glutamate to the nucleotide precursor UDP-N-acetylmuramoyl-L-alanine (UMA).</text>
</comment>
<gene>
    <name evidence="7 11" type="primary">murD</name>
    <name evidence="11" type="ORF">QC818_16370</name>
</gene>
<dbReference type="InterPro" id="IPR036615">
    <property type="entry name" value="Mur_ligase_C_dom_sf"/>
</dbReference>
<dbReference type="Gene3D" id="3.40.1190.10">
    <property type="entry name" value="Mur-like, catalytic domain"/>
    <property type="match status" value="1"/>
</dbReference>
<feature type="domain" description="Mur ligase central" evidence="10">
    <location>
        <begin position="118"/>
        <end position="294"/>
    </location>
</feature>
<dbReference type="PANTHER" id="PTHR43692:SF1">
    <property type="entry name" value="UDP-N-ACETYLMURAMOYLALANINE--D-GLUTAMATE LIGASE"/>
    <property type="match status" value="1"/>
</dbReference>
<dbReference type="SUPFAM" id="SSF51984">
    <property type="entry name" value="MurCD N-terminal domain"/>
    <property type="match status" value="1"/>
</dbReference>
<comment type="pathway">
    <text evidence="2 7 8">Cell wall biogenesis; peptidoglycan biosynthesis.</text>
</comment>
<reference evidence="11 12" key="1">
    <citation type="submission" date="2023-04" db="EMBL/GenBank/DDBJ databases">
        <title>A long-awaited taxogenomic arrangement of the family Halomonadaceae.</title>
        <authorList>
            <person name="De La Haba R."/>
            <person name="Chuvochina M."/>
            <person name="Wittouck S."/>
            <person name="Arahal D.R."/>
            <person name="Sanchez-Porro C."/>
            <person name="Hugenholtz P."/>
            <person name="Ventosa A."/>
        </authorList>
    </citation>
    <scope>NUCLEOTIDE SEQUENCE [LARGE SCALE GENOMIC DNA]</scope>
    <source>
        <strain evidence="11 12">DSM 23530</strain>
    </source>
</reference>
<dbReference type="Pfam" id="PF08245">
    <property type="entry name" value="Mur_ligase_M"/>
    <property type="match status" value="1"/>
</dbReference>
<dbReference type="Gene3D" id="3.40.50.720">
    <property type="entry name" value="NAD(P)-binding Rossmann-like Domain"/>
    <property type="match status" value="1"/>
</dbReference>
<feature type="binding site" evidence="7">
    <location>
        <begin position="120"/>
        <end position="126"/>
    </location>
    <ligand>
        <name>ATP</name>
        <dbReference type="ChEBI" id="CHEBI:30616"/>
    </ligand>
</feature>
<keyword evidence="7 8" id="KW-0132">Cell division</keyword>
<comment type="similarity">
    <text evidence="7">Belongs to the MurCDEF family.</text>
</comment>
<evidence type="ECO:0000256" key="3">
    <source>
        <dbReference type="ARBA" id="ARBA00022490"/>
    </source>
</evidence>
<evidence type="ECO:0000313" key="11">
    <source>
        <dbReference type="EMBL" id="MDR5868361.1"/>
    </source>
</evidence>
<name>A0ABU1G5Y7_9GAMM</name>
<dbReference type="SUPFAM" id="SSF53244">
    <property type="entry name" value="MurD-like peptide ligases, peptide-binding domain"/>
    <property type="match status" value="1"/>
</dbReference>
<evidence type="ECO:0000256" key="4">
    <source>
        <dbReference type="ARBA" id="ARBA00022598"/>
    </source>
</evidence>
<evidence type="ECO:0000256" key="7">
    <source>
        <dbReference type="HAMAP-Rule" id="MF_00639"/>
    </source>
</evidence>
<dbReference type="InterPro" id="IPR005762">
    <property type="entry name" value="MurD"/>
</dbReference>
<dbReference type="InterPro" id="IPR004101">
    <property type="entry name" value="Mur_ligase_C"/>
</dbReference>
<dbReference type="Pfam" id="PF21799">
    <property type="entry name" value="MurD-like_N"/>
    <property type="match status" value="1"/>
</dbReference>
<keyword evidence="12" id="KW-1185">Reference proteome</keyword>
<evidence type="ECO:0000256" key="8">
    <source>
        <dbReference type="RuleBase" id="RU003664"/>
    </source>
</evidence>
<proteinExistence type="inferred from homology"/>
<keyword evidence="3 7" id="KW-0963">Cytoplasm</keyword>
<keyword evidence="7 8" id="KW-0131">Cell cycle</keyword>
<comment type="caution">
    <text evidence="11">The sequence shown here is derived from an EMBL/GenBank/DDBJ whole genome shotgun (WGS) entry which is preliminary data.</text>
</comment>
<dbReference type="PANTHER" id="PTHR43692">
    <property type="entry name" value="UDP-N-ACETYLMURAMOYLALANINE--D-GLUTAMATE LIGASE"/>
    <property type="match status" value="1"/>
</dbReference>
<dbReference type="RefSeq" id="WP_309653935.1">
    <property type="nucleotide sequence ID" value="NZ_JARWAK010000018.1"/>
</dbReference>
<dbReference type="Proteomes" id="UP001264519">
    <property type="component" value="Unassembled WGS sequence"/>
</dbReference>
<organism evidence="11 12">
    <name type="scientific">Halomonas koreensis</name>
    <dbReference type="NCBI Taxonomy" id="245385"/>
    <lineage>
        <taxon>Bacteria</taxon>
        <taxon>Pseudomonadati</taxon>
        <taxon>Pseudomonadota</taxon>
        <taxon>Gammaproteobacteria</taxon>
        <taxon>Oceanospirillales</taxon>
        <taxon>Halomonadaceae</taxon>
        <taxon>Halomonas</taxon>
    </lineage>
</organism>
<keyword evidence="7 8" id="KW-0133">Cell shape</keyword>
<sequence>MVEVPEGVTLVVGLGVSGRAICRHLERRGRPFMVADTRAAPPGLAEFRAAHPGIAVHCGPLTELDMEPAREVVVSPGVDPRTPGLAALAGRHGPDGEPRVVGEIALFVRAAEAPIAAITGANAKSTVTTLLGEMAAEAGVRVAVGGNLGTPALDLLAERPDAELFVLELSSFQLETTPRLGAESVAFLNLSEDHLDRHGDLAGYRAAKQAIFRGARHGVVNAEDPATWPDAPPPALERFTTAAPGPGEWGIACHDGGDGPRDWLMHGGEPLMPASAVRLPGRHNQANALAALAMGHRLGLALPAMRGVLERFAGLAHRGELVAEIDGVRWINDSKGTNVGATLAAIAGLGPTLDGRLILLAGGDGKGADFAPLAPPLARHGREAILFGRDAGRLAAALDGALALTRVEDLEAAMARAAAIAEPGDCVLLSPACASLDQFPNYRARGEAFREAVRRLAGEERP</sequence>
<dbReference type="InterPro" id="IPR013221">
    <property type="entry name" value="Mur_ligase_cen"/>
</dbReference>
<dbReference type="Pfam" id="PF02875">
    <property type="entry name" value="Mur_ligase_C"/>
    <property type="match status" value="1"/>
</dbReference>
<dbReference type="GO" id="GO:0008764">
    <property type="term" value="F:UDP-N-acetylmuramoylalanine-D-glutamate ligase activity"/>
    <property type="evidence" value="ECO:0007669"/>
    <property type="project" value="UniProtKB-EC"/>
</dbReference>
<evidence type="ECO:0000259" key="9">
    <source>
        <dbReference type="Pfam" id="PF02875"/>
    </source>
</evidence>
<accession>A0ABU1G5Y7</accession>
<feature type="domain" description="Mur ligase C-terminal" evidence="9">
    <location>
        <begin position="317"/>
        <end position="433"/>
    </location>
</feature>
<keyword evidence="7 8" id="KW-0961">Cell wall biogenesis/degradation</keyword>
<evidence type="ECO:0000256" key="6">
    <source>
        <dbReference type="ARBA" id="ARBA00022840"/>
    </source>
</evidence>
<dbReference type="SUPFAM" id="SSF53623">
    <property type="entry name" value="MurD-like peptide ligases, catalytic domain"/>
    <property type="match status" value="1"/>
</dbReference>
<evidence type="ECO:0000256" key="1">
    <source>
        <dbReference type="ARBA" id="ARBA00004496"/>
    </source>
</evidence>
<evidence type="ECO:0000313" key="12">
    <source>
        <dbReference type="Proteomes" id="UP001264519"/>
    </source>
</evidence>
<keyword evidence="7 8" id="KW-0573">Peptidoglycan synthesis</keyword>
<evidence type="ECO:0000256" key="2">
    <source>
        <dbReference type="ARBA" id="ARBA00004752"/>
    </source>
</evidence>
<dbReference type="EMBL" id="JARWAK010000018">
    <property type="protein sequence ID" value="MDR5868361.1"/>
    <property type="molecule type" value="Genomic_DNA"/>
</dbReference>
<comment type="subcellular location">
    <subcellularLocation>
        <location evidence="1 7 8">Cytoplasm</location>
    </subcellularLocation>
</comment>
<comment type="catalytic activity">
    <reaction evidence="7 8">
        <text>UDP-N-acetyl-alpha-D-muramoyl-L-alanine + D-glutamate + ATP = UDP-N-acetyl-alpha-D-muramoyl-L-alanyl-D-glutamate + ADP + phosphate + H(+)</text>
        <dbReference type="Rhea" id="RHEA:16429"/>
        <dbReference type="ChEBI" id="CHEBI:15378"/>
        <dbReference type="ChEBI" id="CHEBI:29986"/>
        <dbReference type="ChEBI" id="CHEBI:30616"/>
        <dbReference type="ChEBI" id="CHEBI:43474"/>
        <dbReference type="ChEBI" id="CHEBI:83898"/>
        <dbReference type="ChEBI" id="CHEBI:83900"/>
        <dbReference type="ChEBI" id="CHEBI:456216"/>
        <dbReference type="EC" id="6.3.2.9"/>
    </reaction>
</comment>
<dbReference type="EC" id="6.3.2.9" evidence="7 8"/>
<keyword evidence="4 7" id="KW-0436">Ligase</keyword>